<evidence type="ECO:0000313" key="1">
    <source>
        <dbReference type="EMBL" id="MBD3942213.1"/>
    </source>
</evidence>
<gene>
    <name evidence="1" type="ORF">IF188_10950</name>
</gene>
<dbReference type="SUPFAM" id="SSF52540">
    <property type="entry name" value="P-loop containing nucleoside triphosphate hydrolases"/>
    <property type="match status" value="1"/>
</dbReference>
<accession>A0ABR8NNH5</accession>
<protein>
    <recommendedName>
        <fullName evidence="3">MinD-like ATPase involved in chromosome partitioning or flagellar assembly</fullName>
    </recommendedName>
</protein>
<dbReference type="InterPro" id="IPR027417">
    <property type="entry name" value="P-loop_NTPase"/>
</dbReference>
<evidence type="ECO:0000313" key="2">
    <source>
        <dbReference type="Proteomes" id="UP000598426"/>
    </source>
</evidence>
<keyword evidence="2" id="KW-1185">Reference proteome</keyword>
<dbReference type="RefSeq" id="WP_191171840.1">
    <property type="nucleotide sequence ID" value="NZ_JACXZS010000006.1"/>
</dbReference>
<dbReference type="Proteomes" id="UP000598426">
    <property type="component" value="Unassembled WGS sequence"/>
</dbReference>
<comment type="caution">
    <text evidence="1">The sequence shown here is derived from an EMBL/GenBank/DDBJ whole genome shotgun (WGS) entry which is preliminary data.</text>
</comment>
<proteinExistence type="predicted"/>
<sequence length="267" mass="26612">MTVIDLAGVPRALFGAGAGLRERYAGWDAAIRARPATGRRIGFAHVAHGVGATALAVATARVLAARRALPVLAVDVSSGGTGLGARLGVPATAANATRAGARTSAEAMTGLATAAGGLRVLRPAPGDGIASWLSDAAPITRFFDVTVTDLGVRHPAADLAPAAALCDAVCLVSLADRGAAEQSVSLAAAIRALPEAPDVVLALVDLTRQGPAAADAVSGHAGVPVVRVPFERRWETQSGGALSLAARTALLQLTAVLVDPSADGVLP</sequence>
<evidence type="ECO:0008006" key="3">
    <source>
        <dbReference type="Google" id="ProtNLM"/>
    </source>
</evidence>
<name>A0ABR8NNH5_9MICO</name>
<organism evidence="1 2">
    <name type="scientific">Microbacterium helvum</name>
    <dbReference type="NCBI Taxonomy" id="2773713"/>
    <lineage>
        <taxon>Bacteria</taxon>
        <taxon>Bacillati</taxon>
        <taxon>Actinomycetota</taxon>
        <taxon>Actinomycetes</taxon>
        <taxon>Micrococcales</taxon>
        <taxon>Microbacteriaceae</taxon>
        <taxon>Microbacterium</taxon>
    </lineage>
</organism>
<dbReference type="Gene3D" id="3.40.50.300">
    <property type="entry name" value="P-loop containing nucleotide triphosphate hydrolases"/>
    <property type="match status" value="1"/>
</dbReference>
<reference evidence="1 2" key="1">
    <citation type="submission" date="2020-09" db="EMBL/GenBank/DDBJ databases">
        <title>Isolation and identification of active actinomycetes.</title>
        <authorList>
            <person name="Li X."/>
        </authorList>
    </citation>
    <scope>NUCLEOTIDE SEQUENCE [LARGE SCALE GENOMIC DNA]</scope>
    <source>
        <strain evidence="1 2">NEAU-LLC</strain>
    </source>
</reference>
<dbReference type="EMBL" id="JACXZS010000006">
    <property type="protein sequence ID" value="MBD3942213.1"/>
    <property type="molecule type" value="Genomic_DNA"/>
</dbReference>